<evidence type="ECO:0000259" key="6">
    <source>
        <dbReference type="PROSITE" id="PS50871"/>
    </source>
</evidence>
<evidence type="ECO:0000256" key="5">
    <source>
        <dbReference type="SAM" id="SignalP"/>
    </source>
</evidence>
<evidence type="ECO:0000256" key="1">
    <source>
        <dbReference type="ARBA" id="ARBA00004613"/>
    </source>
</evidence>
<evidence type="ECO:0000313" key="8">
    <source>
        <dbReference type="Proteomes" id="UP000242638"/>
    </source>
</evidence>
<dbReference type="GO" id="GO:0005576">
    <property type="term" value="C:extracellular region"/>
    <property type="evidence" value="ECO:0007669"/>
    <property type="project" value="UniProtKB-SubCell"/>
</dbReference>
<dbReference type="PANTHER" id="PTHR22923:SF102">
    <property type="entry name" value="CEREBELLIN 13-RELATED"/>
    <property type="match status" value="1"/>
</dbReference>
<feature type="chain" id="PRO_5017992111" description="C1q domain-containing protein" evidence="5">
    <location>
        <begin position="18"/>
        <end position="326"/>
    </location>
</feature>
<keyword evidence="2" id="KW-0964">Secreted</keyword>
<dbReference type="InterPro" id="IPR008983">
    <property type="entry name" value="Tumour_necrosis_fac-like_dom"/>
</dbReference>
<protein>
    <recommendedName>
        <fullName evidence="6">C1q domain-containing protein</fullName>
    </recommendedName>
</protein>
<evidence type="ECO:0000313" key="7">
    <source>
        <dbReference type="Ensembl" id="ENSPREP00000030396.1"/>
    </source>
</evidence>
<keyword evidence="4" id="KW-0175">Coiled coil</keyword>
<sequence length="326" mass="35596">MTFTLWLLLWFCGLTLAQDGLPQTEVATETGSCFPDMCKFLKEFGAMKEKQEAMETRQKETENQVLELKKKEVSNIAFSAAAGGSGHIGPLSIDTTLIYRRVIINVGNAYNQHTGIFAAPVPGIYYFTFFCHAGGSQVSVVETETSAGTQSCCPDSSLFHQELSAVKAKLEAVETKLKETESQVLVLKEKEALKVVFSAATGGNGAIGPFSQHQTLVFRTVITNIGSAYNQHTGVFVAPVRGIYHFAFYYHASGLHPSYVHLMKNSEIVVLSSDQQTANDGADNGGNAALLELQQGDQVYLQLVANNHVWGNNYHTTFSGFLLHQV</sequence>
<dbReference type="PROSITE" id="PS50871">
    <property type="entry name" value="C1Q"/>
    <property type="match status" value="1"/>
</dbReference>
<comment type="subcellular location">
    <subcellularLocation>
        <location evidence="1">Secreted</location>
    </subcellularLocation>
</comment>
<dbReference type="SMART" id="SM00110">
    <property type="entry name" value="C1Q"/>
    <property type="match status" value="1"/>
</dbReference>
<evidence type="ECO:0000256" key="2">
    <source>
        <dbReference type="ARBA" id="ARBA00022525"/>
    </source>
</evidence>
<dbReference type="PANTHER" id="PTHR22923">
    <property type="entry name" value="CEREBELLIN-RELATED"/>
    <property type="match status" value="1"/>
</dbReference>
<reference evidence="8" key="1">
    <citation type="submission" date="2013-11" db="EMBL/GenBank/DDBJ databases">
        <title>The genomic landscape of the Guanapo guppy.</title>
        <authorList>
            <person name="Kuenstner A."/>
            <person name="Dreyer C."/>
        </authorList>
    </citation>
    <scope>NUCLEOTIDE SEQUENCE</scope>
    <source>
        <strain evidence="8">Guanapo</strain>
    </source>
</reference>
<dbReference type="InterPro" id="IPR001073">
    <property type="entry name" value="C1q_dom"/>
</dbReference>
<dbReference type="AlphaFoldDB" id="A0A3P9Q892"/>
<dbReference type="SUPFAM" id="SSF49842">
    <property type="entry name" value="TNF-like"/>
    <property type="match status" value="2"/>
</dbReference>
<evidence type="ECO:0000256" key="3">
    <source>
        <dbReference type="ARBA" id="ARBA00022729"/>
    </source>
</evidence>
<feature type="coiled-coil region" evidence="4">
    <location>
        <begin position="163"/>
        <end position="190"/>
    </location>
</feature>
<name>A0A3P9Q892_POERE</name>
<dbReference type="PRINTS" id="PR00007">
    <property type="entry name" value="COMPLEMNTC1Q"/>
</dbReference>
<keyword evidence="3 5" id="KW-0732">Signal</keyword>
<evidence type="ECO:0000256" key="4">
    <source>
        <dbReference type="SAM" id="Coils"/>
    </source>
</evidence>
<proteinExistence type="predicted"/>
<dbReference type="Gene3D" id="2.60.120.40">
    <property type="match status" value="2"/>
</dbReference>
<dbReference type="Ensembl" id="ENSPRET00000030740.1">
    <property type="protein sequence ID" value="ENSPREP00000030396.1"/>
    <property type="gene ID" value="ENSPREG00000020583.1"/>
</dbReference>
<dbReference type="InterPro" id="IPR050822">
    <property type="entry name" value="Cerebellin_Synaptic_Org"/>
</dbReference>
<feature type="signal peptide" evidence="5">
    <location>
        <begin position="1"/>
        <end position="17"/>
    </location>
</feature>
<feature type="domain" description="C1q" evidence="6">
    <location>
        <begin position="190"/>
        <end position="326"/>
    </location>
</feature>
<dbReference type="Pfam" id="PF00386">
    <property type="entry name" value="C1q"/>
    <property type="match status" value="2"/>
</dbReference>
<dbReference type="Proteomes" id="UP000242638">
    <property type="component" value="Unassembled WGS sequence"/>
</dbReference>
<accession>A0A3P9Q892</accession>
<dbReference type="OMA" id="IQLIVHE"/>
<reference evidence="7" key="3">
    <citation type="submission" date="2025-09" db="UniProtKB">
        <authorList>
            <consortium name="Ensembl"/>
        </authorList>
    </citation>
    <scope>IDENTIFICATION</scope>
    <source>
        <strain evidence="7">Guanapo</strain>
    </source>
</reference>
<keyword evidence="8" id="KW-1185">Reference proteome</keyword>
<reference evidence="7" key="2">
    <citation type="submission" date="2025-08" db="UniProtKB">
        <authorList>
            <consortium name="Ensembl"/>
        </authorList>
    </citation>
    <scope>IDENTIFICATION</scope>
    <source>
        <strain evidence="7">Guanapo</strain>
    </source>
</reference>
<organism evidence="7 8">
    <name type="scientific">Poecilia reticulata</name>
    <name type="common">Guppy</name>
    <name type="synonym">Acanthophacelus reticulatus</name>
    <dbReference type="NCBI Taxonomy" id="8081"/>
    <lineage>
        <taxon>Eukaryota</taxon>
        <taxon>Metazoa</taxon>
        <taxon>Chordata</taxon>
        <taxon>Craniata</taxon>
        <taxon>Vertebrata</taxon>
        <taxon>Euteleostomi</taxon>
        <taxon>Actinopterygii</taxon>
        <taxon>Neopterygii</taxon>
        <taxon>Teleostei</taxon>
        <taxon>Neoteleostei</taxon>
        <taxon>Acanthomorphata</taxon>
        <taxon>Ovalentaria</taxon>
        <taxon>Atherinomorphae</taxon>
        <taxon>Cyprinodontiformes</taxon>
        <taxon>Poeciliidae</taxon>
        <taxon>Poeciliinae</taxon>
        <taxon>Poecilia</taxon>
    </lineage>
</organism>
<dbReference type="GeneTree" id="ENSGT00940000163520"/>